<dbReference type="InterPro" id="IPR013783">
    <property type="entry name" value="Ig-like_fold"/>
</dbReference>
<dbReference type="OrthoDB" id="1090267at2"/>
<evidence type="ECO:0000256" key="2">
    <source>
        <dbReference type="SAM" id="Coils"/>
    </source>
</evidence>
<keyword evidence="3" id="KW-0812">Transmembrane</keyword>
<feature type="chain" id="PRO_5012076597" description="HTH luxR-type domain-containing protein" evidence="4">
    <location>
        <begin position="23"/>
        <end position="935"/>
    </location>
</feature>
<dbReference type="InterPro" id="IPR016032">
    <property type="entry name" value="Sig_transdc_resp-reg_C-effctor"/>
</dbReference>
<dbReference type="Gene3D" id="2.60.40.10">
    <property type="entry name" value="Immunoglobulins"/>
    <property type="match status" value="1"/>
</dbReference>
<evidence type="ECO:0000256" key="1">
    <source>
        <dbReference type="ARBA" id="ARBA00022553"/>
    </source>
</evidence>
<comment type="caution">
    <text evidence="6">The sequence shown here is derived from an EMBL/GenBank/DDBJ whole genome shotgun (WGS) entry which is preliminary data.</text>
</comment>
<dbReference type="Gene3D" id="2.130.10.10">
    <property type="entry name" value="YVTN repeat-like/Quinoprotein amine dehydrogenase"/>
    <property type="match status" value="1"/>
</dbReference>
<keyword evidence="7" id="KW-1185">Reference proteome</keyword>
<organism evidence="6 7">
    <name type="scientific">Croceivirga radicis</name>
    <dbReference type="NCBI Taxonomy" id="1929488"/>
    <lineage>
        <taxon>Bacteria</taxon>
        <taxon>Pseudomonadati</taxon>
        <taxon>Bacteroidota</taxon>
        <taxon>Flavobacteriia</taxon>
        <taxon>Flavobacteriales</taxon>
        <taxon>Flavobacteriaceae</taxon>
        <taxon>Croceivirga</taxon>
    </lineage>
</organism>
<dbReference type="SMART" id="SM00421">
    <property type="entry name" value="HTH_LUXR"/>
    <property type="match status" value="1"/>
</dbReference>
<keyword evidence="4" id="KW-0732">Signal</keyword>
<dbReference type="PANTHER" id="PTHR43547:SF2">
    <property type="entry name" value="HYBRID SIGNAL TRANSDUCTION HISTIDINE KINASE C"/>
    <property type="match status" value="1"/>
</dbReference>
<evidence type="ECO:0000313" key="6">
    <source>
        <dbReference type="EMBL" id="OQD42087.1"/>
    </source>
</evidence>
<dbReference type="AlphaFoldDB" id="A0A1V6LPX8"/>
<feature type="domain" description="HTH luxR-type" evidence="5">
    <location>
        <begin position="875"/>
        <end position="932"/>
    </location>
</feature>
<dbReference type="SUPFAM" id="SSF63829">
    <property type="entry name" value="Calcium-dependent phosphotriesterase"/>
    <property type="match status" value="1"/>
</dbReference>
<dbReference type="RefSeq" id="WP_080319424.1">
    <property type="nucleotide sequence ID" value="NZ_MTBC01000008.1"/>
</dbReference>
<dbReference type="Gene3D" id="1.10.10.10">
    <property type="entry name" value="Winged helix-like DNA-binding domain superfamily/Winged helix DNA-binding domain"/>
    <property type="match status" value="1"/>
</dbReference>
<gene>
    <name evidence="6" type="ORF">BUL40_11720</name>
</gene>
<dbReference type="GO" id="GO:0006355">
    <property type="term" value="P:regulation of DNA-templated transcription"/>
    <property type="evidence" value="ECO:0007669"/>
    <property type="project" value="InterPro"/>
</dbReference>
<keyword evidence="2" id="KW-0175">Coiled coil</keyword>
<name>A0A1V6LPX8_9FLAO</name>
<dbReference type="InterPro" id="IPR036388">
    <property type="entry name" value="WH-like_DNA-bd_sf"/>
</dbReference>
<proteinExistence type="predicted"/>
<dbReference type="Proteomes" id="UP000191680">
    <property type="component" value="Unassembled WGS sequence"/>
</dbReference>
<protein>
    <recommendedName>
        <fullName evidence="5">HTH luxR-type domain-containing protein</fullName>
    </recommendedName>
</protein>
<reference evidence="6 7" key="1">
    <citation type="submission" date="2016-12" db="EMBL/GenBank/DDBJ databases">
        <authorList>
            <person name="Song W.-J."/>
            <person name="Kurnit D.M."/>
        </authorList>
    </citation>
    <scope>NUCLEOTIDE SEQUENCE [LARGE SCALE GENOMIC DNA]</scope>
    <source>
        <strain evidence="6 7">HSG9</strain>
    </source>
</reference>
<sequence length="935" mass="107442">MKRVYLVLFLLLCLLVQGQESAPIQAISPLTYDGENQNWSIEEGENGYLYFANNHSILSFDGERWSKYGTPNGSVIRSLAFDGKRLYAGCYMEFGYWERNEQGALIYTSLTKLLEVSLLEDEEFWNIQVVDDLVLFQSFSRILLFNPDKEAIEEIPAEVNRAAIFELADGLYYQVKNKGLYVWNKSGAKLLIPENVIGKQAVVSFTEKDGNKQAILDNGERVVFGPDGTAKGLENPFSFLGPVSIYCSYRLKDGGILLGTIANGLLQLNSQGHFVKQISIKQGLQDNTVLSLTEDSKGNIWVGHDKGISIINRNSFFKEYIDKEGEIGVVYTSIWFKNQLYLGTNQGLYVAENAVKGGIDFRLIPNTEGQVWSLQVLQDQLFCGHHKGTFLITDSTAKQVASIPGTWLVKAIPENEDVLIQGNYTGLAILRKVNGEWSFERKLDGFDISSRFLAFVNPKTLWVNHEYKGVFKLQLDAALTNVTQLYHQEQMGYGSSIFKFDHQLRYATNNGVFTITNAPEPFVLDTTLTRIFQETKNTNLSIVLEDDQQERIWRLGDQSIMYVEPGKINNEYKLQTIPIATTLRKNLGVSGFENIRSTKKNEYLLGTSNGYVVLDLAAVKPVEYKINFKSAWREYFDANANPLALDSTIIVPYKDNKLRFAYTVPNYDKYTEVFYQYKLENFHTDWSKWTNESQVSFENLPFGTYTLQVRAKVGDTLTENTLQIPFVIQRPWYWSYAAMICYFFTLLILGTFIHRTYRGYYKKQQEKLLKQNALEEKRKKNKAKRKLVQLTNEKLKQEIDAKNRELAVATMSMIKKNEFLNVLKNRLANAENPTQVKSVIRLIDKNINNEDDWKLFEEAFNNADKKFLKKIKEKHPELTANDLRLCAYLRLNLTSKEIAPLLNISIKSVEVKRYRLRKKMNLEHDDNLTEYILNI</sequence>
<dbReference type="PANTHER" id="PTHR43547">
    <property type="entry name" value="TWO-COMPONENT HISTIDINE KINASE"/>
    <property type="match status" value="1"/>
</dbReference>
<dbReference type="GO" id="GO:0003677">
    <property type="term" value="F:DNA binding"/>
    <property type="evidence" value="ECO:0007669"/>
    <property type="project" value="InterPro"/>
</dbReference>
<dbReference type="InterPro" id="IPR015943">
    <property type="entry name" value="WD40/YVTN_repeat-like_dom_sf"/>
</dbReference>
<dbReference type="Pfam" id="PF07495">
    <property type="entry name" value="Y_Y_Y"/>
    <property type="match status" value="1"/>
</dbReference>
<dbReference type="EMBL" id="MTBC01000008">
    <property type="protein sequence ID" value="OQD42087.1"/>
    <property type="molecule type" value="Genomic_DNA"/>
</dbReference>
<dbReference type="Pfam" id="PF07494">
    <property type="entry name" value="Reg_prop"/>
    <property type="match status" value="1"/>
</dbReference>
<dbReference type="SUPFAM" id="SSF46894">
    <property type="entry name" value="C-terminal effector domain of the bipartite response regulators"/>
    <property type="match status" value="1"/>
</dbReference>
<dbReference type="InterPro" id="IPR000792">
    <property type="entry name" value="Tscrpt_reg_LuxR_C"/>
</dbReference>
<dbReference type="GO" id="GO:0000155">
    <property type="term" value="F:phosphorelay sensor kinase activity"/>
    <property type="evidence" value="ECO:0007669"/>
    <property type="project" value="TreeGrafter"/>
</dbReference>
<evidence type="ECO:0000313" key="7">
    <source>
        <dbReference type="Proteomes" id="UP000191680"/>
    </source>
</evidence>
<dbReference type="InterPro" id="IPR011123">
    <property type="entry name" value="Y_Y_Y"/>
</dbReference>
<keyword evidence="3" id="KW-1133">Transmembrane helix</keyword>
<keyword evidence="3" id="KW-0472">Membrane</keyword>
<evidence type="ECO:0000259" key="5">
    <source>
        <dbReference type="SMART" id="SM00421"/>
    </source>
</evidence>
<evidence type="ECO:0000256" key="3">
    <source>
        <dbReference type="SAM" id="Phobius"/>
    </source>
</evidence>
<dbReference type="InterPro" id="IPR011110">
    <property type="entry name" value="Reg_prop"/>
</dbReference>
<feature type="coiled-coil region" evidence="2">
    <location>
        <begin position="766"/>
        <end position="812"/>
    </location>
</feature>
<keyword evidence="1" id="KW-0597">Phosphoprotein</keyword>
<feature type="signal peptide" evidence="4">
    <location>
        <begin position="1"/>
        <end position="22"/>
    </location>
</feature>
<evidence type="ECO:0000256" key="4">
    <source>
        <dbReference type="SAM" id="SignalP"/>
    </source>
</evidence>
<feature type="transmembrane region" description="Helical" evidence="3">
    <location>
        <begin position="732"/>
        <end position="753"/>
    </location>
</feature>
<accession>A0A1V6LPX8</accession>